<accession>A0ABW3KXA2</accession>
<evidence type="ECO:0000313" key="3">
    <source>
        <dbReference type="EMBL" id="MFD1018517.1"/>
    </source>
</evidence>
<proteinExistence type="predicted"/>
<protein>
    <submittedName>
        <fullName evidence="3">Metallophosphoesterase</fullName>
    </submittedName>
</protein>
<name>A0ABW3KXA2_9BACI</name>
<dbReference type="EMBL" id="JBHTKL010000001">
    <property type="protein sequence ID" value="MFD1018517.1"/>
    <property type="molecule type" value="Genomic_DNA"/>
</dbReference>
<keyword evidence="1" id="KW-0812">Transmembrane</keyword>
<reference evidence="4" key="1">
    <citation type="journal article" date="2019" name="Int. J. Syst. Evol. Microbiol.">
        <title>The Global Catalogue of Microorganisms (GCM) 10K type strain sequencing project: providing services to taxonomists for standard genome sequencing and annotation.</title>
        <authorList>
            <consortium name="The Broad Institute Genomics Platform"/>
            <consortium name="The Broad Institute Genome Sequencing Center for Infectious Disease"/>
            <person name="Wu L."/>
            <person name="Ma J."/>
        </authorList>
    </citation>
    <scope>NUCLEOTIDE SEQUENCE [LARGE SCALE GENOMIC DNA]</scope>
    <source>
        <strain evidence="4">CCUG 56607</strain>
    </source>
</reference>
<keyword evidence="4" id="KW-1185">Reference proteome</keyword>
<comment type="caution">
    <text evidence="3">The sequence shown here is derived from an EMBL/GenBank/DDBJ whole genome shotgun (WGS) entry which is preliminary data.</text>
</comment>
<organism evidence="3 4">
    <name type="scientific">Thalassobacillus hwangdonensis</name>
    <dbReference type="NCBI Taxonomy" id="546108"/>
    <lineage>
        <taxon>Bacteria</taxon>
        <taxon>Bacillati</taxon>
        <taxon>Bacillota</taxon>
        <taxon>Bacilli</taxon>
        <taxon>Bacillales</taxon>
        <taxon>Bacillaceae</taxon>
        <taxon>Thalassobacillus</taxon>
    </lineage>
</organism>
<keyword evidence="1" id="KW-0472">Membrane</keyword>
<evidence type="ECO:0000313" key="4">
    <source>
        <dbReference type="Proteomes" id="UP001596990"/>
    </source>
</evidence>
<evidence type="ECO:0000256" key="1">
    <source>
        <dbReference type="SAM" id="Phobius"/>
    </source>
</evidence>
<dbReference type="SUPFAM" id="SSF56300">
    <property type="entry name" value="Metallo-dependent phosphatases"/>
    <property type="match status" value="1"/>
</dbReference>
<dbReference type="Pfam" id="PF00149">
    <property type="entry name" value="Metallophos"/>
    <property type="match status" value="1"/>
</dbReference>
<dbReference type="Proteomes" id="UP001596990">
    <property type="component" value="Unassembled WGS sequence"/>
</dbReference>
<dbReference type="Gene3D" id="3.60.21.10">
    <property type="match status" value="1"/>
</dbReference>
<dbReference type="PANTHER" id="PTHR31302:SF32">
    <property type="entry name" value="PHOSPHOESTERASE"/>
    <property type="match status" value="1"/>
</dbReference>
<sequence>MVYFYLFLLLVITGIGLLLYMYWKANTDHIGIVKIDHPKLPSSFEGFCIFLISDIHKRIIKSDTLERVKQTRKPDIILIAGDLLEKGVPLTSVTANIKRLNTLEAPIYFVWGNNDYEADRKELDALLLDLNVKVLANESVNFESEHGEKVSLMGLDAYDKEEEDRSAALKESFRYAYTDTEGEFIILAIHDPFWFDAIEQMDQAKISTVLSGHTHGGQIRIFGFGPYQRGGYSKKGTTDLFVSEGYGTTKLPLRLGTRAECHLVEFNKGKV</sequence>
<dbReference type="InterPro" id="IPR051158">
    <property type="entry name" value="Metallophosphoesterase_sf"/>
</dbReference>
<keyword evidence="1" id="KW-1133">Transmembrane helix</keyword>
<dbReference type="InterPro" id="IPR004843">
    <property type="entry name" value="Calcineurin-like_PHP"/>
</dbReference>
<dbReference type="InterPro" id="IPR029052">
    <property type="entry name" value="Metallo-depent_PP-like"/>
</dbReference>
<dbReference type="RefSeq" id="WP_386057079.1">
    <property type="nucleotide sequence ID" value="NZ_JBHTKL010000001.1"/>
</dbReference>
<feature type="domain" description="Calcineurin-like phosphoesterase" evidence="2">
    <location>
        <begin position="49"/>
        <end position="216"/>
    </location>
</feature>
<dbReference type="PANTHER" id="PTHR31302">
    <property type="entry name" value="TRANSMEMBRANE PROTEIN WITH METALLOPHOSPHOESTERASE DOMAIN-RELATED"/>
    <property type="match status" value="1"/>
</dbReference>
<feature type="transmembrane region" description="Helical" evidence="1">
    <location>
        <begin position="6"/>
        <end position="23"/>
    </location>
</feature>
<gene>
    <name evidence="3" type="ORF">ACFQ2J_04810</name>
</gene>
<evidence type="ECO:0000259" key="2">
    <source>
        <dbReference type="Pfam" id="PF00149"/>
    </source>
</evidence>